<organism evidence="1 2">
    <name type="scientific">Dyella halodurans</name>
    <dbReference type="NCBI Taxonomy" id="1920171"/>
    <lineage>
        <taxon>Bacteria</taxon>
        <taxon>Pseudomonadati</taxon>
        <taxon>Pseudomonadota</taxon>
        <taxon>Gammaproteobacteria</taxon>
        <taxon>Lysobacterales</taxon>
        <taxon>Rhodanobacteraceae</taxon>
        <taxon>Dyella</taxon>
    </lineage>
</organism>
<protein>
    <submittedName>
        <fullName evidence="1">Tail fiber assembly protein</fullName>
    </submittedName>
</protein>
<dbReference type="RefSeq" id="WP_323134936.1">
    <property type="nucleotide sequence ID" value="NZ_CP064028.1"/>
</dbReference>
<accession>A0ABV9C1S5</accession>
<dbReference type="InterPro" id="IPR003458">
    <property type="entry name" value="Phage_T4_Gp38_tail_assem"/>
</dbReference>
<keyword evidence="2" id="KW-1185">Reference proteome</keyword>
<proteinExistence type="predicted"/>
<dbReference type="Proteomes" id="UP001595961">
    <property type="component" value="Unassembled WGS sequence"/>
</dbReference>
<evidence type="ECO:0000313" key="2">
    <source>
        <dbReference type="Proteomes" id="UP001595961"/>
    </source>
</evidence>
<sequence>MSIYARVQGGFVMEIIAPAFDSDGVEVQISDRFTPDIVAMLADVTKENPAPLPGYAAAEANGSWTFGVYVPPAPTATEIVEQNTATMDSLLSQAALSIAPLQDSMDLGIATSAETSLLTAWKQYRVAVNRVDLTAWPAAWPVHP</sequence>
<comment type="caution">
    <text evidence="1">The sequence shown here is derived from an EMBL/GenBank/DDBJ whole genome shotgun (WGS) entry which is preliminary data.</text>
</comment>
<reference evidence="2" key="1">
    <citation type="journal article" date="2019" name="Int. J. Syst. Evol. Microbiol.">
        <title>The Global Catalogue of Microorganisms (GCM) 10K type strain sequencing project: providing services to taxonomists for standard genome sequencing and annotation.</title>
        <authorList>
            <consortium name="The Broad Institute Genomics Platform"/>
            <consortium name="The Broad Institute Genome Sequencing Center for Infectious Disease"/>
            <person name="Wu L."/>
            <person name="Ma J."/>
        </authorList>
    </citation>
    <scope>NUCLEOTIDE SEQUENCE [LARGE SCALE GENOMIC DNA]</scope>
    <source>
        <strain evidence="2">CCM 4481</strain>
    </source>
</reference>
<gene>
    <name evidence="1" type="ORF">ACFO5W_07220</name>
</gene>
<evidence type="ECO:0000313" key="1">
    <source>
        <dbReference type="EMBL" id="MFC4526429.1"/>
    </source>
</evidence>
<dbReference type="Pfam" id="PF02413">
    <property type="entry name" value="Caudo_TAP"/>
    <property type="match status" value="1"/>
</dbReference>
<dbReference type="EMBL" id="JBHSGA010000013">
    <property type="protein sequence ID" value="MFC4526429.1"/>
    <property type="molecule type" value="Genomic_DNA"/>
</dbReference>
<name>A0ABV9C1S5_9GAMM</name>